<accession>A0A3Q9IGE5</accession>
<evidence type="ECO:0000256" key="3">
    <source>
        <dbReference type="ARBA" id="ARBA00022692"/>
    </source>
</evidence>
<comment type="similarity">
    <text evidence="2">Belongs to the GtrA family.</text>
</comment>
<gene>
    <name evidence="8" type="ORF">EI981_25830</name>
</gene>
<evidence type="ECO:0000313" key="8">
    <source>
        <dbReference type="EMBL" id="AZS18468.1"/>
    </source>
</evidence>
<evidence type="ECO:0000313" key="9">
    <source>
        <dbReference type="Proteomes" id="UP000270678"/>
    </source>
</evidence>
<sequence>MNIQTLKELFKKSAVKFLIIGFLNTIVSFLTFALLLHFINLNYIIALVLSYSVGVIHSYLWNLYWTFSQKESSFKSVGRFIIVYILTFLVNLLILYLLVDFMMFNKFISQGVALFVTTLISYFGHKYWSFRIGMVPKGEGK</sequence>
<dbReference type="KEGG" id="plut:EI981_25830"/>
<organism evidence="8 9">
    <name type="scientific">Paenibacillus lutimineralis</name>
    <dbReference type="NCBI Taxonomy" id="2707005"/>
    <lineage>
        <taxon>Bacteria</taxon>
        <taxon>Bacillati</taxon>
        <taxon>Bacillota</taxon>
        <taxon>Bacilli</taxon>
        <taxon>Bacillales</taxon>
        <taxon>Paenibacillaceae</taxon>
        <taxon>Paenibacillus</taxon>
    </lineage>
</organism>
<feature type="transmembrane region" description="Helical" evidence="6">
    <location>
        <begin position="77"/>
        <end position="98"/>
    </location>
</feature>
<feature type="transmembrane region" description="Helical" evidence="6">
    <location>
        <begin position="104"/>
        <end position="124"/>
    </location>
</feature>
<reference evidence="9" key="1">
    <citation type="submission" date="2018-12" db="EMBL/GenBank/DDBJ databases">
        <title>Complete genome sequence of Paenibacillus sp. MBLB1234.</title>
        <authorList>
            <person name="Nam Y.-D."/>
            <person name="Kang J."/>
            <person name="Chung W.-H."/>
            <person name="Park Y.S."/>
        </authorList>
    </citation>
    <scope>NUCLEOTIDE SEQUENCE [LARGE SCALE GENOMIC DNA]</scope>
    <source>
        <strain evidence="9">MBLB1234</strain>
    </source>
</reference>
<dbReference type="OrthoDB" id="9812049at2"/>
<feature type="transmembrane region" description="Helical" evidence="6">
    <location>
        <begin position="44"/>
        <end position="65"/>
    </location>
</feature>
<name>A0A3Q9IGE5_9BACL</name>
<comment type="subcellular location">
    <subcellularLocation>
        <location evidence="1">Membrane</location>
        <topology evidence="1">Multi-pass membrane protein</topology>
    </subcellularLocation>
</comment>
<evidence type="ECO:0000256" key="5">
    <source>
        <dbReference type="ARBA" id="ARBA00023136"/>
    </source>
</evidence>
<dbReference type="Proteomes" id="UP000270678">
    <property type="component" value="Chromosome"/>
</dbReference>
<protein>
    <submittedName>
        <fullName evidence="8">GtrA family protein</fullName>
    </submittedName>
</protein>
<dbReference type="InterPro" id="IPR051401">
    <property type="entry name" value="GtrA_CellWall_Glycosyl"/>
</dbReference>
<dbReference type="EMBL" id="CP034346">
    <property type="protein sequence ID" value="AZS18468.1"/>
    <property type="molecule type" value="Genomic_DNA"/>
</dbReference>
<keyword evidence="4 6" id="KW-1133">Transmembrane helix</keyword>
<dbReference type="PANTHER" id="PTHR38459:SF1">
    <property type="entry name" value="PROPHAGE BACTOPRENOL-LINKED GLUCOSE TRANSLOCASE HOMOLOG"/>
    <property type="match status" value="1"/>
</dbReference>
<evidence type="ECO:0000256" key="2">
    <source>
        <dbReference type="ARBA" id="ARBA00009399"/>
    </source>
</evidence>
<dbReference type="GO" id="GO:0000271">
    <property type="term" value="P:polysaccharide biosynthetic process"/>
    <property type="evidence" value="ECO:0007669"/>
    <property type="project" value="InterPro"/>
</dbReference>
<dbReference type="PANTHER" id="PTHR38459">
    <property type="entry name" value="PROPHAGE BACTOPRENOL-LINKED GLUCOSE TRANSLOCASE HOMOLOG"/>
    <property type="match status" value="1"/>
</dbReference>
<proteinExistence type="inferred from homology"/>
<dbReference type="Pfam" id="PF04138">
    <property type="entry name" value="GtrA_DPMS_TM"/>
    <property type="match status" value="1"/>
</dbReference>
<evidence type="ECO:0000256" key="4">
    <source>
        <dbReference type="ARBA" id="ARBA00022989"/>
    </source>
</evidence>
<dbReference type="AlphaFoldDB" id="A0A3Q9IGE5"/>
<evidence type="ECO:0000256" key="6">
    <source>
        <dbReference type="SAM" id="Phobius"/>
    </source>
</evidence>
<dbReference type="InterPro" id="IPR007267">
    <property type="entry name" value="GtrA_DPMS_TM"/>
</dbReference>
<feature type="domain" description="GtrA/DPMS transmembrane" evidence="7">
    <location>
        <begin position="16"/>
        <end position="130"/>
    </location>
</feature>
<dbReference type="GO" id="GO:0005886">
    <property type="term" value="C:plasma membrane"/>
    <property type="evidence" value="ECO:0007669"/>
    <property type="project" value="TreeGrafter"/>
</dbReference>
<evidence type="ECO:0000259" key="7">
    <source>
        <dbReference type="Pfam" id="PF04138"/>
    </source>
</evidence>
<keyword evidence="9" id="KW-1185">Reference proteome</keyword>
<keyword evidence="5 6" id="KW-0472">Membrane</keyword>
<keyword evidence="3 6" id="KW-0812">Transmembrane</keyword>
<feature type="transmembrane region" description="Helical" evidence="6">
    <location>
        <begin position="17"/>
        <end position="38"/>
    </location>
</feature>
<evidence type="ECO:0000256" key="1">
    <source>
        <dbReference type="ARBA" id="ARBA00004141"/>
    </source>
</evidence>